<dbReference type="GO" id="GO:0046872">
    <property type="term" value="F:metal ion binding"/>
    <property type="evidence" value="ECO:0007669"/>
    <property type="project" value="UniProtKB-KW"/>
</dbReference>
<keyword evidence="3 8" id="KW-1015">Disulfide bond</keyword>
<dbReference type="SMART" id="SM00181">
    <property type="entry name" value="EGF"/>
    <property type="match status" value="4"/>
</dbReference>
<evidence type="ECO:0000256" key="4">
    <source>
        <dbReference type="ARBA" id="ARBA00023180"/>
    </source>
</evidence>
<evidence type="ECO:0000256" key="11">
    <source>
        <dbReference type="PROSITE-ProRule" id="PRU01355"/>
    </source>
</evidence>
<gene>
    <name evidence="13" type="ORF">CGI_10010252</name>
</gene>
<accession>K1Q3Z9</accession>
<name>K1Q3Z9_MAGGI</name>
<feature type="disulfide bond" evidence="8">
    <location>
        <begin position="79"/>
        <end position="85"/>
    </location>
</feature>
<evidence type="ECO:0000256" key="1">
    <source>
        <dbReference type="ARBA" id="ARBA00008139"/>
    </source>
</evidence>
<reference evidence="13" key="1">
    <citation type="journal article" date="2012" name="Nature">
        <title>The oyster genome reveals stress adaptation and complexity of shell formation.</title>
        <authorList>
            <person name="Zhang G."/>
            <person name="Fang X."/>
            <person name="Guo X."/>
            <person name="Li L."/>
            <person name="Luo R."/>
            <person name="Xu F."/>
            <person name="Yang P."/>
            <person name="Zhang L."/>
            <person name="Wang X."/>
            <person name="Qi H."/>
            <person name="Xiong Z."/>
            <person name="Que H."/>
            <person name="Xie Y."/>
            <person name="Holland P.W."/>
            <person name="Paps J."/>
            <person name="Zhu Y."/>
            <person name="Wu F."/>
            <person name="Chen Y."/>
            <person name="Wang J."/>
            <person name="Peng C."/>
            <person name="Meng J."/>
            <person name="Yang L."/>
            <person name="Liu J."/>
            <person name="Wen B."/>
            <person name="Zhang N."/>
            <person name="Huang Z."/>
            <person name="Zhu Q."/>
            <person name="Feng Y."/>
            <person name="Mount A."/>
            <person name="Hedgecock D."/>
            <person name="Xu Z."/>
            <person name="Liu Y."/>
            <person name="Domazet-Loso T."/>
            <person name="Du Y."/>
            <person name="Sun X."/>
            <person name="Zhang S."/>
            <person name="Liu B."/>
            <person name="Cheng P."/>
            <person name="Jiang X."/>
            <person name="Li J."/>
            <person name="Fan D."/>
            <person name="Wang W."/>
            <person name="Fu W."/>
            <person name="Wang T."/>
            <person name="Wang B."/>
            <person name="Zhang J."/>
            <person name="Peng Z."/>
            <person name="Li Y."/>
            <person name="Li N."/>
            <person name="Wang J."/>
            <person name="Chen M."/>
            <person name="He Y."/>
            <person name="Tan F."/>
            <person name="Song X."/>
            <person name="Zheng Q."/>
            <person name="Huang R."/>
            <person name="Yang H."/>
            <person name="Du X."/>
            <person name="Chen L."/>
            <person name="Yang M."/>
            <person name="Gaffney P.M."/>
            <person name="Wang S."/>
            <person name="Luo L."/>
            <person name="She Z."/>
            <person name="Ming Y."/>
            <person name="Huang W."/>
            <person name="Zhang S."/>
            <person name="Huang B."/>
            <person name="Zhang Y."/>
            <person name="Qu T."/>
            <person name="Ni P."/>
            <person name="Miao G."/>
            <person name="Wang J."/>
            <person name="Wang Q."/>
            <person name="Steinberg C.E."/>
            <person name="Wang H."/>
            <person name="Li N."/>
            <person name="Qian L."/>
            <person name="Zhang G."/>
            <person name="Li Y."/>
            <person name="Yang H."/>
            <person name="Liu X."/>
            <person name="Wang J."/>
            <person name="Yin Y."/>
            <person name="Wang J."/>
        </authorList>
    </citation>
    <scope>NUCLEOTIDE SEQUENCE [LARGE SCALE GENOMIC DNA]</scope>
    <source>
        <strain evidence="13">05x7-T-G4-1.051#20</strain>
    </source>
</reference>
<feature type="binding site" evidence="9">
    <location>
        <position position="312"/>
    </location>
    <ligand>
        <name>Zn(2+)</name>
        <dbReference type="ChEBI" id="CHEBI:29105"/>
        <label>2</label>
        <note>catalytic</note>
    </ligand>
</feature>
<keyword evidence="7 12" id="KW-0862">Zinc</keyword>
<keyword evidence="12" id="KW-0645">Protease</keyword>
<keyword evidence="12" id="KW-0121">Carboxypeptidase</keyword>
<evidence type="ECO:0000256" key="5">
    <source>
        <dbReference type="PIRSR" id="PIRSR601548-10"/>
    </source>
</evidence>
<dbReference type="InterPro" id="IPR000742">
    <property type="entry name" value="EGF"/>
</dbReference>
<keyword evidence="12" id="KW-0482">Metalloprotease</keyword>
<sequence length="1005" mass="112904">MFMVVVNRISKNLAGFDKEATRFAQMFEIQKFRNTTLRRQLTQIIERSGPYATNDSELVQKLKRSQSDIQQTYREAYFCLPRMNCLHQEGLEQIMRNSRDSGELLTVWEGWRHATGRDIRKQFTNLTTYLNKAVQYNGHTDVADWWGKQYEMLYFKNEIARLFQELQPLYHEIHAYVRKRLLMLHGRYLFSRSGHIPAHLLGSLEGGNIHRIYNLLEPYPKAPKVNITKIMIEQNFNISLLYRLAEDFYVSLGLDPLTEEFWERSMFVRPTDRQVLCQPSAWDFGDGEDYRIKACTNIDDDDLEMAHREVGHIVYYQSYKKQPAIFRNGANPAFHDAFSNLAALSINTQDHHQKIGFIGPTPEDREQDINYLLKLALEKVAVLPYAFAVDHWRWNVFRGLILPSDYNKEWWNNRCRYEGVSPPVARSSGDFDPAAHFYVTGRIPLIRCNIYGSKAAGKALRKALSLGSSQPWQNVMKILTGQRKLSMTPLLRFFKPLFLWLKDQNKEENIGWARSCPSIVPHLDIPSPMNHPHKYLKSLAVPQISYQVLTPYFEYLYRARRLSHQCKFYTKVMRIYQLLAVIALAGFAAANVRRQAATCTTAADCTCADNQVADCHHGHCACHHDGGHHPRALCHNGHQCVCPDGQNGVCNDQGHCECGSHGRRQAAQCTTAADCTCADNQVADCHHGHCACHHDGGHHPRALCHNGHQCVCPDGQNGVCNDQGHCECGSHGRRQAAQCTTAADCTCADNQVADCHHGHCACHHDGGHHPRALCHNGHQCVCPDGQNGVCNDQGHCECGSHGRRQAAQCTTAADCTCADNQVADCHHGHCACHHDGGHHPRAACHNGHQCTCPTGQIGVCNDQGHCECGDHVGRRQLDQCTTAADCSCASNQVAECHHGHCTCHHDSGHHPRVRQTTSCTVADNCTCGAHEIASCDNNMCHCHHDGNHHNTGNHNPPHHPRAVFCNNNADCSAHCDPHNGNCINNACHCSHQYVFSFGLSNLFSL</sequence>
<dbReference type="EC" id="3.4.-.-" evidence="12"/>
<keyword evidence="2" id="KW-0732">Signal</keyword>
<evidence type="ECO:0000256" key="8">
    <source>
        <dbReference type="PIRSR" id="PIRSR601548-4"/>
    </source>
</evidence>
<evidence type="ECO:0000256" key="9">
    <source>
        <dbReference type="PIRSR" id="PIRSR601548-8"/>
    </source>
</evidence>
<feature type="binding site" evidence="7">
    <location>
        <position position="312"/>
    </location>
    <ligand>
        <name>Zn(2+)</name>
        <dbReference type="ChEBI" id="CHEBI:29105"/>
        <label>1</label>
        <note>catalytic</note>
    </ligand>
</feature>
<evidence type="ECO:0000256" key="7">
    <source>
        <dbReference type="PIRSR" id="PIRSR601548-3"/>
    </source>
</evidence>
<keyword evidence="12" id="KW-0378">Hydrolase</keyword>
<keyword evidence="4 5" id="KW-0325">Glycoprotein</keyword>
<dbReference type="CDD" id="cd06461">
    <property type="entry name" value="M2_ACE"/>
    <property type="match status" value="1"/>
</dbReference>
<comment type="caution">
    <text evidence="11">Lacks conserved residue(s) required for the propagation of feature annotation.</text>
</comment>
<dbReference type="EMBL" id="JH816102">
    <property type="protein sequence ID" value="EKC26119.1"/>
    <property type="molecule type" value="Genomic_DNA"/>
</dbReference>
<evidence type="ECO:0000256" key="10">
    <source>
        <dbReference type="PIRSR" id="PIRSR601548-9"/>
    </source>
</evidence>
<dbReference type="GO" id="GO:0004180">
    <property type="term" value="F:carboxypeptidase activity"/>
    <property type="evidence" value="ECO:0007669"/>
    <property type="project" value="UniProtKB-KW"/>
</dbReference>
<dbReference type="Pfam" id="PF01401">
    <property type="entry name" value="Peptidase_M2"/>
    <property type="match status" value="1"/>
</dbReference>
<evidence type="ECO:0000256" key="12">
    <source>
        <dbReference type="RuleBase" id="RU361144"/>
    </source>
</evidence>
<dbReference type="GO" id="GO:0006508">
    <property type="term" value="P:proteolysis"/>
    <property type="evidence" value="ECO:0007669"/>
    <property type="project" value="UniProtKB-KW"/>
</dbReference>
<comment type="cofactor">
    <cofactor evidence="12">
        <name>Zn(2+)</name>
        <dbReference type="ChEBI" id="CHEBI:29105"/>
    </cofactor>
    <text evidence="12">Binds 1 zinc ion per subunit.</text>
</comment>
<feature type="glycosylation site" description="N-linked (GlcNAc...) (complex) asparagine" evidence="5">
    <location>
        <position position="34"/>
    </location>
</feature>
<feature type="disulfide bond" evidence="8 11">
    <location>
        <begin position="277"/>
        <end position="295"/>
    </location>
</feature>
<dbReference type="InterPro" id="IPR001548">
    <property type="entry name" value="Peptidase_M2"/>
</dbReference>
<proteinExistence type="inferred from homology"/>
<dbReference type="AlphaFoldDB" id="K1Q3Z9"/>
<protein>
    <recommendedName>
        <fullName evidence="12">Angiotensin-converting enzyme</fullName>
        <ecNumber evidence="12">3.4.-.-</ecNumber>
    </recommendedName>
</protein>
<dbReference type="Gene3D" id="1.10.1370.30">
    <property type="match status" value="1"/>
</dbReference>
<dbReference type="GO" id="GO:0005886">
    <property type="term" value="C:plasma membrane"/>
    <property type="evidence" value="ECO:0007669"/>
    <property type="project" value="TreeGrafter"/>
</dbReference>
<evidence type="ECO:0000256" key="3">
    <source>
        <dbReference type="ARBA" id="ARBA00023157"/>
    </source>
</evidence>
<dbReference type="PANTHER" id="PTHR10514:SF27">
    <property type="entry name" value="ANGIOTENSIN-CONVERTING ENZYME"/>
    <property type="match status" value="1"/>
</dbReference>
<feature type="binding site" evidence="6">
    <location>
        <position position="150"/>
    </location>
    <ligand>
        <name>chloride</name>
        <dbReference type="ChEBI" id="CHEBI:17996"/>
        <label>1</label>
    </ligand>
</feature>
<comment type="similarity">
    <text evidence="1 11 12">Belongs to the peptidase M2 family.</text>
</comment>
<dbReference type="PANTHER" id="PTHR10514">
    <property type="entry name" value="ANGIOTENSIN-CONVERTING ENZYME"/>
    <property type="match status" value="1"/>
</dbReference>
<dbReference type="PROSITE" id="PS52011">
    <property type="entry name" value="PEPTIDASE_M2"/>
    <property type="match status" value="1"/>
</dbReference>
<dbReference type="InParanoid" id="K1Q3Z9"/>
<dbReference type="GO" id="GO:0008237">
    <property type="term" value="F:metallopeptidase activity"/>
    <property type="evidence" value="ECO:0007669"/>
    <property type="project" value="UniProtKB-KW"/>
</dbReference>
<dbReference type="GO" id="GO:0008241">
    <property type="term" value="F:peptidyl-dipeptidase activity"/>
    <property type="evidence" value="ECO:0007669"/>
    <property type="project" value="InterPro"/>
</dbReference>
<evidence type="ECO:0000313" key="13">
    <source>
        <dbReference type="EMBL" id="EKC26119.1"/>
    </source>
</evidence>
<keyword evidence="7 12" id="KW-0479">Metal-binding</keyword>
<feature type="active site" description="Proton acceptor 2" evidence="10">
    <location>
        <position position="309"/>
    </location>
</feature>
<evidence type="ECO:0000256" key="6">
    <source>
        <dbReference type="PIRSR" id="PIRSR601548-2"/>
    </source>
</evidence>
<dbReference type="HOGENOM" id="CLU_298815_0_0_1"/>
<evidence type="ECO:0000256" key="2">
    <source>
        <dbReference type="ARBA" id="ARBA00022729"/>
    </source>
</evidence>
<dbReference type="PRINTS" id="PR00791">
    <property type="entry name" value="PEPDIPTASEA"/>
</dbReference>
<dbReference type="SUPFAM" id="SSF55486">
    <property type="entry name" value="Metalloproteases ('zincins'), catalytic domain"/>
    <property type="match status" value="1"/>
</dbReference>
<organism evidence="13">
    <name type="scientific">Magallana gigas</name>
    <name type="common">Pacific oyster</name>
    <name type="synonym">Crassostrea gigas</name>
    <dbReference type="NCBI Taxonomy" id="29159"/>
    <lineage>
        <taxon>Eukaryota</taxon>
        <taxon>Metazoa</taxon>
        <taxon>Spiralia</taxon>
        <taxon>Lophotrochozoa</taxon>
        <taxon>Mollusca</taxon>
        <taxon>Bivalvia</taxon>
        <taxon>Autobranchia</taxon>
        <taxon>Pteriomorphia</taxon>
        <taxon>Ostreida</taxon>
        <taxon>Ostreoidea</taxon>
        <taxon>Ostreidae</taxon>
        <taxon>Magallana</taxon>
    </lineage>
</organism>